<dbReference type="GO" id="GO:0005829">
    <property type="term" value="C:cytosol"/>
    <property type="evidence" value="ECO:0007669"/>
    <property type="project" value="TreeGrafter"/>
</dbReference>
<name>A0A839RXI3_9PSEU</name>
<reference evidence="3 4" key="1">
    <citation type="submission" date="2020-08" db="EMBL/GenBank/DDBJ databases">
        <title>Genomic Encyclopedia of Type Strains, Phase III (KMG-III): the genomes of soil and plant-associated and newly described type strains.</title>
        <authorList>
            <person name="Whitman W."/>
        </authorList>
    </citation>
    <scope>NUCLEOTIDE SEQUENCE [LARGE SCALE GENOMIC DNA]</scope>
    <source>
        <strain evidence="3 4">CECT 8577</strain>
    </source>
</reference>
<evidence type="ECO:0000259" key="2">
    <source>
        <dbReference type="Pfam" id="PF26563"/>
    </source>
</evidence>
<dbReference type="PANTHER" id="PTHR43384:SF11">
    <property type="entry name" value="SEPTUM SITE DETERMINING PROTEIN"/>
    <property type="match status" value="1"/>
</dbReference>
<dbReference type="GO" id="GO:0051782">
    <property type="term" value="P:negative regulation of cell division"/>
    <property type="evidence" value="ECO:0007669"/>
    <property type="project" value="TreeGrafter"/>
</dbReference>
<protein>
    <submittedName>
        <fullName evidence="3">Secretion/DNA translocation related CpaE-like protein</fullName>
    </submittedName>
</protein>
<dbReference type="InterPro" id="IPR059050">
    <property type="entry name" value="Rv3660c_N"/>
</dbReference>
<feature type="compositionally biased region" description="Basic and acidic residues" evidence="1">
    <location>
        <begin position="1"/>
        <end position="10"/>
    </location>
</feature>
<evidence type="ECO:0000313" key="3">
    <source>
        <dbReference type="EMBL" id="MBB3050156.1"/>
    </source>
</evidence>
<proteinExistence type="predicted"/>
<feature type="domain" description="Rv3660c-like CheY-like N-terminal" evidence="2">
    <location>
        <begin position="48"/>
        <end position="151"/>
    </location>
</feature>
<dbReference type="InterPro" id="IPR027417">
    <property type="entry name" value="P-loop_NTPase"/>
</dbReference>
<dbReference type="Gene3D" id="3.40.50.300">
    <property type="entry name" value="P-loop containing nucleotide triphosphate hydrolases"/>
    <property type="match status" value="1"/>
</dbReference>
<dbReference type="SUPFAM" id="SSF52540">
    <property type="entry name" value="P-loop containing nucleoside triphosphate hydrolases"/>
    <property type="match status" value="1"/>
</dbReference>
<keyword evidence="4" id="KW-1185">Reference proteome</keyword>
<dbReference type="AlphaFoldDB" id="A0A839RXI3"/>
<dbReference type="GO" id="GO:0016887">
    <property type="term" value="F:ATP hydrolysis activity"/>
    <property type="evidence" value="ECO:0007669"/>
    <property type="project" value="TreeGrafter"/>
</dbReference>
<dbReference type="InterPro" id="IPR050625">
    <property type="entry name" value="ParA/MinD_ATPase"/>
</dbReference>
<dbReference type="NCBIfam" id="TIGR03815">
    <property type="entry name" value="CpaE_hom_Actino"/>
    <property type="match status" value="1"/>
</dbReference>
<dbReference type="Proteomes" id="UP000550714">
    <property type="component" value="Unassembled WGS sequence"/>
</dbReference>
<dbReference type="InterPro" id="IPR022521">
    <property type="entry name" value="Rv3660c"/>
</dbReference>
<dbReference type="PANTHER" id="PTHR43384">
    <property type="entry name" value="SEPTUM SITE-DETERMINING PROTEIN MIND HOMOLOG, CHLOROPLASTIC-RELATED"/>
    <property type="match status" value="1"/>
</dbReference>
<dbReference type="GO" id="GO:0009898">
    <property type="term" value="C:cytoplasmic side of plasma membrane"/>
    <property type="evidence" value="ECO:0007669"/>
    <property type="project" value="TreeGrafter"/>
</dbReference>
<comment type="caution">
    <text evidence="3">The sequence shown here is derived from an EMBL/GenBank/DDBJ whole genome shotgun (WGS) entry which is preliminary data.</text>
</comment>
<gene>
    <name evidence="3" type="ORF">FHS23_001151</name>
</gene>
<sequence length="388" mass="40111">MERTVERPSERGVAGKAAGKPVTGQTGGGFELTERVTGTDGRPLVVAREGRVLDEIRRHAAAVDCDVVRVADLDEAAPYWNDAPLVLVDEEVAPARRVRPRRGDVVLVCGGKPPHSVWRRAVVLGAREVVTLPDTDGVLLTSLADVVEQPSTDRGHVVAVVGGRGGAGASLLAAAVSVGAARAGGRSVLLDCDPLGGGIDLVLGAELQDGVRWPDVQVQGGRVSISALDAALPVAGPPDGPVAMLSCDREGSGPAPETVEAVLRAGVRAGRTVVCDLPREPGPCGQRVLTAADLVVLVVPAELRACVAASRVLDRLGDARPRTRVLVRGPSPDGLSARDVAASVGLPLLGWLPADRRVARSVERGSFNPRRRGPFGTAARTVLGELAA</sequence>
<dbReference type="RefSeq" id="WP_183648881.1">
    <property type="nucleotide sequence ID" value="NZ_JACHWU010000001.1"/>
</dbReference>
<evidence type="ECO:0000256" key="1">
    <source>
        <dbReference type="SAM" id="MobiDB-lite"/>
    </source>
</evidence>
<dbReference type="GO" id="GO:0005524">
    <property type="term" value="F:ATP binding"/>
    <property type="evidence" value="ECO:0007669"/>
    <property type="project" value="TreeGrafter"/>
</dbReference>
<evidence type="ECO:0000313" key="4">
    <source>
        <dbReference type="Proteomes" id="UP000550714"/>
    </source>
</evidence>
<feature type="region of interest" description="Disordered" evidence="1">
    <location>
        <begin position="1"/>
        <end position="35"/>
    </location>
</feature>
<dbReference type="EMBL" id="JACHWU010000001">
    <property type="protein sequence ID" value="MBB3050156.1"/>
    <property type="molecule type" value="Genomic_DNA"/>
</dbReference>
<accession>A0A839RXI3</accession>
<dbReference type="Pfam" id="PF26563">
    <property type="entry name" value="Rv3660c_N"/>
    <property type="match status" value="1"/>
</dbReference>
<organism evidence="3 4">
    <name type="scientific">Prauserella isguenensis</name>
    <dbReference type="NCBI Taxonomy" id="1470180"/>
    <lineage>
        <taxon>Bacteria</taxon>
        <taxon>Bacillati</taxon>
        <taxon>Actinomycetota</taxon>
        <taxon>Actinomycetes</taxon>
        <taxon>Pseudonocardiales</taxon>
        <taxon>Pseudonocardiaceae</taxon>
        <taxon>Prauserella</taxon>
    </lineage>
</organism>